<dbReference type="EMBL" id="CM023481">
    <property type="protein sequence ID" value="KAH6944970.1"/>
    <property type="molecule type" value="Genomic_DNA"/>
</dbReference>
<comment type="caution">
    <text evidence="1">The sequence shown here is derived from an EMBL/GenBank/DDBJ whole genome shotgun (WGS) entry which is preliminary data.</text>
</comment>
<reference evidence="1" key="1">
    <citation type="submission" date="2020-05" db="EMBL/GenBank/DDBJ databases">
        <title>Large-scale comparative analyses of tick genomes elucidate their genetic diversity and vector capacities.</title>
        <authorList>
            <person name="Jia N."/>
            <person name="Wang J."/>
            <person name="Shi W."/>
            <person name="Du L."/>
            <person name="Sun Y."/>
            <person name="Zhan W."/>
            <person name="Jiang J."/>
            <person name="Wang Q."/>
            <person name="Zhang B."/>
            <person name="Ji P."/>
            <person name="Sakyi L.B."/>
            <person name="Cui X."/>
            <person name="Yuan T."/>
            <person name="Jiang B."/>
            <person name="Yang W."/>
            <person name="Lam T.T.-Y."/>
            <person name="Chang Q."/>
            <person name="Ding S."/>
            <person name="Wang X."/>
            <person name="Zhu J."/>
            <person name="Ruan X."/>
            <person name="Zhao L."/>
            <person name="Wei J."/>
            <person name="Que T."/>
            <person name="Du C."/>
            <person name="Cheng J."/>
            <person name="Dai P."/>
            <person name="Han X."/>
            <person name="Huang E."/>
            <person name="Gao Y."/>
            <person name="Liu J."/>
            <person name="Shao H."/>
            <person name="Ye R."/>
            <person name="Li L."/>
            <person name="Wei W."/>
            <person name="Wang X."/>
            <person name="Wang C."/>
            <person name="Yang T."/>
            <person name="Huo Q."/>
            <person name="Li W."/>
            <person name="Guo W."/>
            <person name="Chen H."/>
            <person name="Zhou L."/>
            <person name="Ni X."/>
            <person name="Tian J."/>
            <person name="Zhou Y."/>
            <person name="Sheng Y."/>
            <person name="Liu T."/>
            <person name="Pan Y."/>
            <person name="Xia L."/>
            <person name="Li J."/>
            <person name="Zhao F."/>
            <person name="Cao W."/>
        </authorList>
    </citation>
    <scope>NUCLEOTIDE SEQUENCE</scope>
    <source>
        <strain evidence="1">Hyas-2018</strain>
    </source>
</reference>
<proteinExistence type="predicted"/>
<sequence>MWHLLRCVFFSRRLGEQHRSQGASRCVLRAAATREDCRPIHAPHGNVSMRGTDSTQPKEDDFYSDICKFVHLEASSSLTRSLHECTALGFLLCYVQVGRHVCIISQEDQWRLMRISDVTDPQRPCIAAQQAKGIQSQPPRYPCNSSTYHAVSSNQQASNRTSHQRLQDITQILRRPAILNGVSSMPERMHDRISRQITELELDAACFLARMVETLRQAGYETSSVSGDALPVSFVDQLNEEYGRVLSTQATKPLPASQTPKFAPLLRSLKTRDPEKQKPFFKLAFATALHVVALIRTIVQREAVAGEKPIGLGATTCVPSVETIDEGQEVASLECLLFDKHAGGEQVSGLVHGGACSGKVGVIA</sequence>
<accession>A0ACB7TDU0</accession>
<keyword evidence="2" id="KW-1185">Reference proteome</keyword>
<dbReference type="Proteomes" id="UP000821845">
    <property type="component" value="Chromosome 1"/>
</dbReference>
<protein>
    <submittedName>
        <fullName evidence="1">Uncharacterized protein</fullName>
    </submittedName>
</protein>
<gene>
    <name evidence="1" type="ORF">HPB50_006497</name>
</gene>
<evidence type="ECO:0000313" key="1">
    <source>
        <dbReference type="EMBL" id="KAH6944970.1"/>
    </source>
</evidence>
<evidence type="ECO:0000313" key="2">
    <source>
        <dbReference type="Proteomes" id="UP000821845"/>
    </source>
</evidence>
<name>A0ACB7TDU0_HYAAI</name>
<organism evidence="1 2">
    <name type="scientific">Hyalomma asiaticum</name>
    <name type="common">Tick</name>
    <dbReference type="NCBI Taxonomy" id="266040"/>
    <lineage>
        <taxon>Eukaryota</taxon>
        <taxon>Metazoa</taxon>
        <taxon>Ecdysozoa</taxon>
        <taxon>Arthropoda</taxon>
        <taxon>Chelicerata</taxon>
        <taxon>Arachnida</taxon>
        <taxon>Acari</taxon>
        <taxon>Parasitiformes</taxon>
        <taxon>Ixodida</taxon>
        <taxon>Ixodoidea</taxon>
        <taxon>Ixodidae</taxon>
        <taxon>Hyalomminae</taxon>
        <taxon>Hyalomma</taxon>
    </lineage>
</organism>